<evidence type="ECO:0000256" key="1">
    <source>
        <dbReference type="SAM" id="MobiDB-lite"/>
    </source>
</evidence>
<feature type="region of interest" description="Disordered" evidence="1">
    <location>
        <begin position="320"/>
        <end position="340"/>
    </location>
</feature>
<dbReference type="InterPro" id="IPR005135">
    <property type="entry name" value="Endo/exonuclease/phosphatase"/>
</dbReference>
<dbReference type="AlphaFoldDB" id="A0A5B7G9L1"/>
<dbReference type="EMBL" id="VSRR010012153">
    <property type="protein sequence ID" value="MPC54157.1"/>
    <property type="molecule type" value="Genomic_DNA"/>
</dbReference>
<dbReference type="Pfam" id="PF03372">
    <property type="entry name" value="Exo_endo_phos"/>
    <property type="match status" value="1"/>
</dbReference>
<keyword evidence="2" id="KW-1133">Transmembrane helix</keyword>
<dbReference type="Gene3D" id="3.60.10.10">
    <property type="entry name" value="Endonuclease/exonuclease/phosphatase"/>
    <property type="match status" value="1"/>
</dbReference>
<evidence type="ECO:0000256" key="2">
    <source>
        <dbReference type="SAM" id="Phobius"/>
    </source>
</evidence>
<dbReference type="OrthoDB" id="6376548at2759"/>
<dbReference type="GO" id="GO:0003824">
    <property type="term" value="F:catalytic activity"/>
    <property type="evidence" value="ECO:0007669"/>
    <property type="project" value="InterPro"/>
</dbReference>
<proteinExistence type="predicted"/>
<protein>
    <recommendedName>
        <fullName evidence="3">Endonuclease/exonuclease/phosphatase domain-containing protein</fullName>
    </recommendedName>
</protein>
<dbReference type="Proteomes" id="UP000324222">
    <property type="component" value="Unassembled WGS sequence"/>
</dbReference>
<dbReference type="SUPFAM" id="SSF56219">
    <property type="entry name" value="DNase I-like"/>
    <property type="match status" value="1"/>
</dbReference>
<gene>
    <name evidence="4" type="ORF">E2C01_048065</name>
</gene>
<evidence type="ECO:0000313" key="4">
    <source>
        <dbReference type="EMBL" id="MPC54157.1"/>
    </source>
</evidence>
<accession>A0A5B7G9L1</accession>
<reference evidence="4 5" key="1">
    <citation type="submission" date="2019-05" db="EMBL/GenBank/DDBJ databases">
        <title>Another draft genome of Portunus trituberculatus and its Hox gene families provides insights of decapod evolution.</title>
        <authorList>
            <person name="Jeong J.-H."/>
            <person name="Song I."/>
            <person name="Kim S."/>
            <person name="Choi T."/>
            <person name="Kim D."/>
            <person name="Ryu S."/>
            <person name="Kim W."/>
        </authorList>
    </citation>
    <scope>NUCLEOTIDE SEQUENCE [LARGE SCALE GENOMIC DNA]</scope>
    <source>
        <tissue evidence="4">Muscle</tissue>
    </source>
</reference>
<feature type="compositionally biased region" description="Low complexity" evidence="1">
    <location>
        <begin position="327"/>
        <end position="340"/>
    </location>
</feature>
<evidence type="ECO:0000313" key="5">
    <source>
        <dbReference type="Proteomes" id="UP000324222"/>
    </source>
</evidence>
<keyword evidence="2" id="KW-0472">Membrane</keyword>
<name>A0A5B7G9L1_PORTR</name>
<feature type="domain" description="Endonuclease/exonuclease/phosphatase" evidence="3">
    <location>
        <begin position="401"/>
        <end position="599"/>
    </location>
</feature>
<sequence>MKITGSDYLLLTPLSPRLIISKRFSQRARPLPTRDEWMKSRTPRSRIARPLLPRQREVFHLRSSSLCLALLCLILLLFVTLPPSGLLPLAPKDTYVKLQFNRDPSTDTKLRWLSTITKTFHLQRELAEVKMAAVTSRFVYISRQLSDIIDRVKTGFTCERPKKFPSYILTRYPVNVDPNLATSYPGVYSARRFIQDGAPIARIVVGSLPDPPPPVIYFDFLPCLPPCEVCKLLNDRPTCFRCWGIGHISRYCSSLPKCAWCAAGHDSRTCPTRREAPHAGSSVASVPLPPGDTSQWKCPCCLQPGVNVWYGCARRRVSPPPPPLPSSPSSVQAGASSTASSSDLDLRKSVASLMARCATLEDRFTALEGRIDFQPTFSCLNPSGLLYLDIKFTVDLQLHVLSWNICSVTSPGRLAQLKGYIYKNQPNIIFLQEVFSGRPLPTGQAPPLAGYIPYVHLVRNGLLTYIHYFLPHRLPQTSTDPDITFQLFEVSHGYGVLKLWNVYSAPARLTLQALNPPTVRGFVYMGDFNARHPDLGDPSPSCNHNGPRLLAYIGRHRLTRWDTGGATHSRGATLDYILTAGLVSSRVQCSTMPSLFSDHVALRLMYSLSTIFSPPSSRLRIVVPPKYCPIYITFMTQMLYVSRPHIQARHATHSWVLDARIQDAKEDAERDGLQFQANQTPELLCRYQASRDTLVALQKCAITSSWTTLTSRRVWLHVAPSDGSLRGLLPLPNITPPC</sequence>
<organism evidence="4 5">
    <name type="scientific">Portunus trituberculatus</name>
    <name type="common">Swimming crab</name>
    <name type="synonym">Neptunus trituberculatus</name>
    <dbReference type="NCBI Taxonomy" id="210409"/>
    <lineage>
        <taxon>Eukaryota</taxon>
        <taxon>Metazoa</taxon>
        <taxon>Ecdysozoa</taxon>
        <taxon>Arthropoda</taxon>
        <taxon>Crustacea</taxon>
        <taxon>Multicrustacea</taxon>
        <taxon>Malacostraca</taxon>
        <taxon>Eumalacostraca</taxon>
        <taxon>Eucarida</taxon>
        <taxon>Decapoda</taxon>
        <taxon>Pleocyemata</taxon>
        <taxon>Brachyura</taxon>
        <taxon>Eubrachyura</taxon>
        <taxon>Portunoidea</taxon>
        <taxon>Portunidae</taxon>
        <taxon>Portuninae</taxon>
        <taxon>Portunus</taxon>
    </lineage>
</organism>
<comment type="caution">
    <text evidence="4">The sequence shown here is derived from an EMBL/GenBank/DDBJ whole genome shotgun (WGS) entry which is preliminary data.</text>
</comment>
<dbReference type="Gene3D" id="4.10.60.10">
    <property type="entry name" value="Zinc finger, CCHC-type"/>
    <property type="match status" value="1"/>
</dbReference>
<feature type="transmembrane region" description="Helical" evidence="2">
    <location>
        <begin position="59"/>
        <end position="81"/>
    </location>
</feature>
<keyword evidence="5" id="KW-1185">Reference proteome</keyword>
<evidence type="ECO:0000259" key="3">
    <source>
        <dbReference type="Pfam" id="PF03372"/>
    </source>
</evidence>
<keyword evidence="2" id="KW-0812">Transmembrane</keyword>
<dbReference type="InterPro" id="IPR036691">
    <property type="entry name" value="Endo/exonu/phosph_ase_sf"/>
</dbReference>